<protein>
    <submittedName>
        <fullName evidence="1">Uncharacterized protein</fullName>
    </submittedName>
</protein>
<proteinExistence type="predicted"/>
<gene>
    <name evidence="1" type="ORF">BITS_1784</name>
</gene>
<dbReference type="AlphaFoldDB" id="A0A087EDC9"/>
<name>A0A087EDC9_9BIFI</name>
<evidence type="ECO:0000313" key="2">
    <source>
        <dbReference type="Proteomes" id="UP000029080"/>
    </source>
</evidence>
<evidence type="ECO:0000313" key="1">
    <source>
        <dbReference type="EMBL" id="KFJ05780.1"/>
    </source>
</evidence>
<dbReference type="STRING" id="356829.BITS_1784"/>
<dbReference type="AntiFam" id="ANF00187">
    <property type="entry name" value="Shadow ORF (opposite parA)"/>
</dbReference>
<organism evidence="1 2">
    <name type="scientific">Bifidobacterium tsurumiense</name>
    <dbReference type="NCBI Taxonomy" id="356829"/>
    <lineage>
        <taxon>Bacteria</taxon>
        <taxon>Bacillati</taxon>
        <taxon>Actinomycetota</taxon>
        <taxon>Actinomycetes</taxon>
        <taxon>Bifidobacteriales</taxon>
        <taxon>Bifidobacteriaceae</taxon>
        <taxon>Bifidobacterium</taxon>
    </lineage>
</organism>
<accession>A0A087EDC9</accession>
<dbReference type="Proteomes" id="UP000029080">
    <property type="component" value="Unassembled WGS sequence"/>
</dbReference>
<comment type="caution">
    <text evidence="1">The sequence shown here is derived from an EMBL/GenBank/DDBJ whole genome shotgun (WGS) entry which is preliminary data.</text>
</comment>
<keyword evidence="2" id="KW-1185">Reference proteome</keyword>
<dbReference type="EMBL" id="JGZU01000012">
    <property type="protein sequence ID" value="KFJ05780.1"/>
    <property type="molecule type" value="Genomic_DNA"/>
</dbReference>
<sequence length="330" mass="38068">MPWGIYGYRSRGNRGIRKLYGTRNNRMEDLVLERFVNTLQHFFAMQGAREHRDQHTIHFQPWIDTRLHFFYGLHQQSHPAQCEEFRSHWNNHAICGSQRIHREQSQRRLAVDDDDVIFIAHLAQHSGQNLLATHFGDQLHLCCRKVDIGRHDVDVFELGVLNHLMHINGIIEQRCIHRILHSVRVNTQANRGSALRIKVNDQDTAAILAQGTGDINGTSGFAHATLLITHRDNACRTMLLQRFRHAESLILSSKHIRRHNVHLIKWCTHCIVNRLHRNSPRNRQYTLSKTVPADASVHRAFILTGHGLLSSCIRSHMATPHMGYPTTSLS</sequence>
<reference evidence="1 2" key="1">
    <citation type="submission" date="2014-03" db="EMBL/GenBank/DDBJ databases">
        <title>Genomics of Bifidobacteria.</title>
        <authorList>
            <person name="Ventura M."/>
            <person name="Milani C."/>
            <person name="Lugli G.A."/>
        </authorList>
    </citation>
    <scope>NUCLEOTIDE SEQUENCE [LARGE SCALE GENOMIC DNA]</scope>
    <source>
        <strain evidence="1 2">JCM 13495</strain>
    </source>
</reference>